<evidence type="ECO:0000256" key="6">
    <source>
        <dbReference type="ARBA" id="ARBA00022840"/>
    </source>
</evidence>
<dbReference type="InterPro" id="IPR034907">
    <property type="entry name" value="NDK-like_dom"/>
</dbReference>
<keyword evidence="5 9" id="KW-0418">Kinase</keyword>
<dbReference type="AlphaFoldDB" id="A0A7S4IL37"/>
<evidence type="ECO:0000256" key="1">
    <source>
        <dbReference type="ARBA" id="ARBA00001946"/>
    </source>
</evidence>
<dbReference type="PANTHER" id="PTHR11349">
    <property type="entry name" value="NUCLEOSIDE DIPHOSPHATE KINASE"/>
    <property type="match status" value="1"/>
</dbReference>
<keyword evidence="3 9" id="KW-0808">Transferase</keyword>
<dbReference type="CDD" id="cd04413">
    <property type="entry name" value="NDPk_I"/>
    <property type="match status" value="1"/>
</dbReference>
<dbReference type="SMART" id="SM00562">
    <property type="entry name" value="NDK"/>
    <property type="match status" value="1"/>
</dbReference>
<dbReference type="Pfam" id="PF00334">
    <property type="entry name" value="NDK"/>
    <property type="match status" value="1"/>
</dbReference>
<dbReference type="PRINTS" id="PR01243">
    <property type="entry name" value="NUCDPKINASE"/>
</dbReference>
<feature type="binding site" evidence="7">
    <location>
        <position position="102"/>
    </location>
    <ligand>
        <name>ATP</name>
        <dbReference type="ChEBI" id="CHEBI:30616"/>
    </ligand>
</feature>
<accession>A0A7S4IL37</accession>
<feature type="binding site" evidence="7">
    <location>
        <position position="85"/>
    </location>
    <ligand>
        <name>ATP</name>
        <dbReference type="ChEBI" id="CHEBI:30616"/>
    </ligand>
</feature>
<dbReference type="GO" id="GO:0006241">
    <property type="term" value="P:CTP biosynthetic process"/>
    <property type="evidence" value="ECO:0007669"/>
    <property type="project" value="InterPro"/>
</dbReference>
<dbReference type="PROSITE" id="PS00469">
    <property type="entry name" value="NDPK"/>
    <property type="match status" value="1"/>
</dbReference>
<sequence length="153" mass="17423">MERTFIMIKPDGVQSGLVGDIISRFEAKGYKLVAMKLMRTTREIVEEHYAEMRRETFFLNLIDYMMSGPVVSMVWEGTDVIYGSRRLIGATMPRNAKMGSIRGDFSVDIRKNACHGSDSKTSAKSEIALWFPDQDCPTWNKCTDPWVNENPDS</sequence>
<feature type="binding site" evidence="7">
    <location>
        <position position="112"/>
    </location>
    <ligand>
        <name>ATP</name>
        <dbReference type="ChEBI" id="CHEBI:30616"/>
    </ligand>
</feature>
<feature type="active site" description="Pros-phosphohistidine intermediate" evidence="7">
    <location>
        <position position="115"/>
    </location>
</feature>
<gene>
    <name evidence="11" type="ORF">OAUR00152_LOCUS12593</name>
</gene>
<keyword evidence="6 9" id="KW-0067">ATP-binding</keyword>
<protein>
    <recommendedName>
        <fullName evidence="9">Nucleoside diphosphate kinase</fullName>
        <ecNumber evidence="9">2.7.4.6</ecNumber>
    </recommendedName>
</protein>
<proteinExistence type="inferred from homology"/>
<evidence type="ECO:0000256" key="4">
    <source>
        <dbReference type="ARBA" id="ARBA00022741"/>
    </source>
</evidence>
<evidence type="ECO:0000259" key="10">
    <source>
        <dbReference type="SMART" id="SM00562"/>
    </source>
</evidence>
<dbReference type="GO" id="GO:0006228">
    <property type="term" value="P:UTP biosynthetic process"/>
    <property type="evidence" value="ECO:0007669"/>
    <property type="project" value="InterPro"/>
</dbReference>
<comment type="cofactor">
    <cofactor evidence="1">
        <name>Mg(2+)</name>
        <dbReference type="ChEBI" id="CHEBI:18420"/>
    </cofactor>
</comment>
<keyword evidence="4 9" id="KW-0547">Nucleotide-binding</keyword>
<evidence type="ECO:0000256" key="8">
    <source>
        <dbReference type="RuleBase" id="RU004011"/>
    </source>
</evidence>
<dbReference type="GO" id="GO:0004550">
    <property type="term" value="F:nucleoside diphosphate kinase activity"/>
    <property type="evidence" value="ECO:0007669"/>
    <property type="project" value="UniProtKB-EC"/>
</dbReference>
<evidence type="ECO:0000256" key="7">
    <source>
        <dbReference type="PROSITE-ProRule" id="PRU00706"/>
    </source>
</evidence>
<feature type="binding site" evidence="7">
    <location>
        <position position="91"/>
    </location>
    <ligand>
        <name>ATP</name>
        <dbReference type="ChEBI" id="CHEBI:30616"/>
    </ligand>
</feature>
<feature type="binding site" evidence="7">
    <location>
        <position position="57"/>
    </location>
    <ligand>
        <name>ATP</name>
        <dbReference type="ChEBI" id="CHEBI:30616"/>
    </ligand>
</feature>
<name>A0A7S4IL37_9STRA</name>
<evidence type="ECO:0000256" key="9">
    <source>
        <dbReference type="RuleBase" id="RU004013"/>
    </source>
</evidence>
<dbReference type="InterPro" id="IPR001564">
    <property type="entry name" value="Nucleoside_diP_kinase"/>
</dbReference>
<dbReference type="NCBIfam" id="NF001908">
    <property type="entry name" value="PRK00668.1"/>
    <property type="match status" value="1"/>
</dbReference>
<evidence type="ECO:0000256" key="2">
    <source>
        <dbReference type="ARBA" id="ARBA00008142"/>
    </source>
</evidence>
<dbReference type="EMBL" id="HBKQ01018585">
    <property type="protein sequence ID" value="CAE2232764.1"/>
    <property type="molecule type" value="Transcribed_RNA"/>
</dbReference>
<dbReference type="Gene3D" id="3.30.70.141">
    <property type="entry name" value="Nucleoside diphosphate kinase-like domain"/>
    <property type="match status" value="1"/>
</dbReference>
<feature type="domain" description="Nucleoside diphosphate kinase-like" evidence="10">
    <location>
        <begin position="1"/>
        <end position="138"/>
    </location>
</feature>
<reference evidence="11" key="1">
    <citation type="submission" date="2021-01" db="EMBL/GenBank/DDBJ databases">
        <authorList>
            <person name="Corre E."/>
            <person name="Pelletier E."/>
            <person name="Niang G."/>
            <person name="Scheremetjew M."/>
            <person name="Finn R."/>
            <person name="Kale V."/>
            <person name="Holt S."/>
            <person name="Cochrane G."/>
            <person name="Meng A."/>
            <person name="Brown T."/>
            <person name="Cohen L."/>
        </authorList>
    </citation>
    <scope>NUCLEOTIDE SEQUENCE</scope>
    <source>
        <strain evidence="11">Isolate 1302-5</strain>
    </source>
</reference>
<evidence type="ECO:0000313" key="11">
    <source>
        <dbReference type="EMBL" id="CAE2232764.1"/>
    </source>
</evidence>
<comment type="similarity">
    <text evidence="2 7 8">Belongs to the NDK family.</text>
</comment>
<comment type="catalytic activity">
    <reaction evidence="9">
        <text>a 2'-deoxyribonucleoside 5'-diphosphate + ATP = a 2'-deoxyribonucleoside 5'-triphosphate + ADP</text>
        <dbReference type="Rhea" id="RHEA:44640"/>
        <dbReference type="ChEBI" id="CHEBI:30616"/>
        <dbReference type="ChEBI" id="CHEBI:61560"/>
        <dbReference type="ChEBI" id="CHEBI:73316"/>
        <dbReference type="ChEBI" id="CHEBI:456216"/>
        <dbReference type="EC" id="2.7.4.6"/>
    </reaction>
</comment>
<dbReference type="EC" id="2.7.4.6" evidence="9"/>
<dbReference type="GO" id="GO:0006183">
    <property type="term" value="P:GTP biosynthetic process"/>
    <property type="evidence" value="ECO:0007669"/>
    <property type="project" value="InterPro"/>
</dbReference>
<dbReference type="FunFam" id="3.30.70.141:FF:000002">
    <property type="entry name" value="Nucleoside diphosphate kinase"/>
    <property type="match status" value="1"/>
</dbReference>
<dbReference type="InterPro" id="IPR036850">
    <property type="entry name" value="NDK-like_dom_sf"/>
</dbReference>
<feature type="binding site" evidence="7">
    <location>
        <position position="9"/>
    </location>
    <ligand>
        <name>ATP</name>
        <dbReference type="ChEBI" id="CHEBI:30616"/>
    </ligand>
</feature>
<organism evidence="11">
    <name type="scientific">Odontella aurita</name>
    <dbReference type="NCBI Taxonomy" id="265563"/>
    <lineage>
        <taxon>Eukaryota</taxon>
        <taxon>Sar</taxon>
        <taxon>Stramenopiles</taxon>
        <taxon>Ochrophyta</taxon>
        <taxon>Bacillariophyta</taxon>
        <taxon>Mediophyceae</taxon>
        <taxon>Biddulphiophycidae</taxon>
        <taxon>Eupodiscales</taxon>
        <taxon>Odontellaceae</taxon>
        <taxon>Odontella</taxon>
    </lineage>
</organism>
<evidence type="ECO:0000256" key="3">
    <source>
        <dbReference type="ARBA" id="ARBA00022679"/>
    </source>
</evidence>
<dbReference type="GO" id="GO:0005524">
    <property type="term" value="F:ATP binding"/>
    <property type="evidence" value="ECO:0007669"/>
    <property type="project" value="UniProtKB-KW"/>
</dbReference>
<dbReference type="SUPFAM" id="SSF54919">
    <property type="entry name" value="Nucleoside diphosphate kinase, NDK"/>
    <property type="match status" value="1"/>
</dbReference>
<dbReference type="InterPro" id="IPR023005">
    <property type="entry name" value="Nucleoside_diP_kinase_AS"/>
</dbReference>
<dbReference type="HAMAP" id="MF_00451">
    <property type="entry name" value="NDP_kinase"/>
    <property type="match status" value="1"/>
</dbReference>
<dbReference type="PROSITE" id="PS51374">
    <property type="entry name" value="NDPK_LIKE"/>
    <property type="match status" value="1"/>
</dbReference>
<evidence type="ECO:0000256" key="5">
    <source>
        <dbReference type="ARBA" id="ARBA00022777"/>
    </source>
</evidence>